<evidence type="ECO:0000313" key="3">
    <source>
        <dbReference type="EMBL" id="MCZ4522340.1"/>
    </source>
</evidence>
<accession>A0ABT4MPU9</accession>
<reference evidence="3" key="1">
    <citation type="submission" date="2022-12" db="EMBL/GenBank/DDBJ databases">
        <authorList>
            <person name="Krivoruchko A.V."/>
            <person name="Elkin A."/>
        </authorList>
    </citation>
    <scope>NUCLEOTIDE SEQUENCE</scope>
    <source>
        <strain evidence="3">IEGM 1391</strain>
    </source>
</reference>
<dbReference type="InterPro" id="IPR001404">
    <property type="entry name" value="Hsp90_fam"/>
</dbReference>
<dbReference type="EMBL" id="JAPWIJ010000055">
    <property type="protein sequence ID" value="MCZ4522340.1"/>
    <property type="molecule type" value="Genomic_DNA"/>
</dbReference>
<gene>
    <name evidence="3" type="ORF">O4220_27800</name>
</gene>
<dbReference type="Pfam" id="PF00183">
    <property type="entry name" value="HSP90"/>
    <property type="match status" value="1"/>
</dbReference>
<evidence type="ECO:0000313" key="4">
    <source>
        <dbReference type="Proteomes" id="UP001081071"/>
    </source>
</evidence>
<dbReference type="InterPro" id="IPR020568">
    <property type="entry name" value="Ribosomal_Su5_D2-typ_SF"/>
</dbReference>
<evidence type="ECO:0000256" key="1">
    <source>
        <dbReference type="ARBA" id="ARBA00008239"/>
    </source>
</evidence>
<feature type="non-terminal residue" evidence="3">
    <location>
        <position position="74"/>
    </location>
</feature>
<keyword evidence="4" id="KW-1185">Reference proteome</keyword>
<dbReference type="PANTHER" id="PTHR11528">
    <property type="entry name" value="HEAT SHOCK PROTEIN 90 FAMILY MEMBER"/>
    <property type="match status" value="1"/>
</dbReference>
<keyword evidence="2" id="KW-0143">Chaperone</keyword>
<dbReference type="Gene3D" id="3.30.230.80">
    <property type="match status" value="1"/>
</dbReference>
<organism evidence="3 4">
    <name type="scientific">Rhodococcus ruber</name>
    <dbReference type="NCBI Taxonomy" id="1830"/>
    <lineage>
        <taxon>Bacteria</taxon>
        <taxon>Bacillati</taxon>
        <taxon>Actinomycetota</taxon>
        <taxon>Actinomycetes</taxon>
        <taxon>Mycobacteriales</taxon>
        <taxon>Nocardiaceae</taxon>
        <taxon>Rhodococcus</taxon>
    </lineage>
</organism>
<protein>
    <submittedName>
        <fullName evidence="3">Molecular chaperone HtpG</fullName>
    </submittedName>
</protein>
<comment type="caution">
    <text evidence="3">The sequence shown here is derived from an EMBL/GenBank/DDBJ whole genome shotgun (WGS) entry which is preliminary data.</text>
</comment>
<name>A0ABT4MPU9_9NOCA</name>
<feature type="non-terminal residue" evidence="3">
    <location>
        <position position="1"/>
    </location>
</feature>
<comment type="similarity">
    <text evidence="1">Belongs to the heat shock protein 90 family.</text>
</comment>
<proteinExistence type="inferred from homology"/>
<sequence>NSQKALWTRSKDEESEEEYKEFYKHDSHAWDEPLEVIPYKAEGTFEYQALLFIPSQAPFDLFMRESKAGVHLYV</sequence>
<dbReference type="Proteomes" id="UP001081071">
    <property type="component" value="Unassembled WGS sequence"/>
</dbReference>
<dbReference type="SUPFAM" id="SSF54211">
    <property type="entry name" value="Ribosomal protein S5 domain 2-like"/>
    <property type="match status" value="1"/>
</dbReference>
<evidence type="ECO:0000256" key="2">
    <source>
        <dbReference type="ARBA" id="ARBA00023186"/>
    </source>
</evidence>